<feature type="active site" description="Proton donor" evidence="4">
    <location>
        <position position="221"/>
    </location>
</feature>
<dbReference type="OrthoDB" id="4781at2759"/>
<dbReference type="InterPro" id="IPR000757">
    <property type="entry name" value="Beta-glucanase-like"/>
</dbReference>
<organism evidence="6">
    <name type="scientific">Saccharomyces paradoxus</name>
    <name type="common">Yeast</name>
    <name type="synonym">Saccharomyces douglasii</name>
    <dbReference type="NCBI Taxonomy" id="27291"/>
    <lineage>
        <taxon>Eukaryota</taxon>
        <taxon>Fungi</taxon>
        <taxon>Dikarya</taxon>
        <taxon>Ascomycota</taxon>
        <taxon>Saccharomycotina</taxon>
        <taxon>Saccharomycetes</taxon>
        <taxon>Saccharomycetales</taxon>
        <taxon>Saccharomycetaceae</taxon>
        <taxon>Saccharomyces</taxon>
    </lineage>
</organism>
<dbReference type="PANTHER" id="PTHR10963">
    <property type="entry name" value="GLYCOSYL HYDROLASE-RELATED"/>
    <property type="match status" value="1"/>
</dbReference>
<reference evidence="6" key="1">
    <citation type="journal article" date="2017" name="Nat. Genet.">
        <title>Contrasting evolutionary genome dynamics between domesticated and wild yeasts.</title>
        <authorList>
            <person name="Yue J.X."/>
            <person name="Li J."/>
            <person name="Aigrain L."/>
            <person name="Hallin J."/>
            <person name="Persson K."/>
            <person name="Oliver K."/>
            <person name="Bergstrom A."/>
            <person name="Coupland P."/>
            <person name="Warringer J."/>
            <person name="Lagomarsino M.C."/>
            <person name="Fischer G."/>
            <person name="Durbin R."/>
            <person name="Liti G."/>
        </authorList>
    </citation>
    <scope>NUCLEOTIDE SEQUENCE</scope>
    <source>
        <strain evidence="6">CBS432</strain>
    </source>
</reference>
<name>A0A8B8UW26_SACPA</name>
<reference evidence="6" key="4">
    <citation type="submission" date="2025-08" db="UniProtKB">
        <authorList>
            <consortium name="RefSeq"/>
        </authorList>
    </citation>
    <scope>IDENTIFICATION</scope>
    <source>
        <strain evidence="6">CBS432</strain>
    </source>
</reference>
<keyword evidence="2" id="KW-0378">Hydrolase</keyword>
<dbReference type="GO" id="GO:0004553">
    <property type="term" value="F:hydrolase activity, hydrolyzing O-glycosyl compounds"/>
    <property type="evidence" value="ECO:0007669"/>
    <property type="project" value="InterPro"/>
</dbReference>
<reference evidence="6" key="2">
    <citation type="submission" date="2020-01" db="EMBL/GenBank/DDBJ databases">
        <title>Population-level Yeast Reference Genomes.</title>
        <authorList>
            <person name="Yue J.-X."/>
        </authorList>
    </citation>
    <scope>NUCLEOTIDE SEQUENCE</scope>
    <source>
        <strain evidence="6">CBS432</strain>
    </source>
</reference>
<dbReference type="Pfam" id="PF00722">
    <property type="entry name" value="Glyco_hydro_16"/>
    <property type="match status" value="1"/>
</dbReference>
<dbReference type="InterPro" id="IPR013320">
    <property type="entry name" value="ConA-like_dom_sf"/>
</dbReference>
<dbReference type="PROSITE" id="PS51762">
    <property type="entry name" value="GH16_2"/>
    <property type="match status" value="1"/>
</dbReference>
<evidence type="ECO:0000256" key="3">
    <source>
        <dbReference type="ARBA" id="ARBA00023295"/>
    </source>
</evidence>
<dbReference type="FunFam" id="2.60.120.200:FF:000159">
    <property type="entry name" value="Glycosidase"/>
    <property type="match status" value="1"/>
</dbReference>
<dbReference type="GO" id="GO:0016757">
    <property type="term" value="F:glycosyltransferase activity"/>
    <property type="evidence" value="ECO:0007669"/>
    <property type="project" value="TreeGrafter"/>
</dbReference>
<keyword evidence="3" id="KW-0326">Glycosidase</keyword>
<dbReference type="InterPro" id="IPR050546">
    <property type="entry name" value="Glycosyl_Hydrlase_16"/>
</dbReference>
<dbReference type="SUPFAM" id="SSF49899">
    <property type="entry name" value="Concanavalin A-like lectins/glucanases"/>
    <property type="match status" value="1"/>
</dbReference>
<dbReference type="PRINTS" id="PR00737">
    <property type="entry name" value="GLHYDRLASE16"/>
</dbReference>
<dbReference type="GO" id="GO:0031505">
    <property type="term" value="P:fungal-type cell wall organization"/>
    <property type="evidence" value="ECO:0007669"/>
    <property type="project" value="TreeGrafter"/>
</dbReference>
<dbReference type="CDD" id="cd02183">
    <property type="entry name" value="GH16_fungal_CRH1_transglycosylase"/>
    <property type="match status" value="1"/>
</dbReference>
<dbReference type="RefSeq" id="XP_033767969.1">
    <property type="nucleotide sequence ID" value="XM_033912078.1"/>
</dbReference>
<evidence type="ECO:0000256" key="2">
    <source>
        <dbReference type="ARBA" id="ARBA00022801"/>
    </source>
</evidence>
<accession>A0A8B8UW26</accession>
<dbReference type="PANTHER" id="PTHR10963:SF69">
    <property type="entry name" value="GLYCOSIDASE CRR1-RELATED"/>
    <property type="match status" value="1"/>
</dbReference>
<dbReference type="VEuPathDB" id="FungiDB:SPAR_L02450"/>
<keyword evidence="1" id="KW-0732">Signal</keyword>
<reference evidence="6" key="3">
    <citation type="submission" date="2025-07" db="EMBL/GenBank/DDBJ databases">
        <authorList>
            <consortium name="NCBI Genome Project"/>
        </authorList>
    </citation>
    <scope>NUCLEOTIDE SEQUENCE</scope>
    <source>
        <strain evidence="6">CBS432</strain>
    </source>
</reference>
<dbReference type="CDD" id="cd06923">
    <property type="entry name" value="ChtBD1_GH16"/>
    <property type="match status" value="1"/>
</dbReference>
<dbReference type="KEGG" id="spao:SPAR_L02450"/>
<evidence type="ECO:0000259" key="5">
    <source>
        <dbReference type="PROSITE" id="PS51762"/>
    </source>
</evidence>
<feature type="active site" description="Nucleophile" evidence="4">
    <location>
        <position position="217"/>
    </location>
</feature>
<dbReference type="GO" id="GO:0009277">
    <property type="term" value="C:fungal-type cell wall"/>
    <property type="evidence" value="ECO:0007669"/>
    <property type="project" value="UniProtKB-ARBA"/>
</dbReference>
<evidence type="ECO:0000256" key="4">
    <source>
        <dbReference type="PIRSR" id="PIRSR608264-1"/>
    </source>
</evidence>
<sequence>MKISILQLVPVISYVGFTFGELYKPKNSIPCSTNKPCPAEWPCCSPYNECGAGPICLGGCNVRSSFDEESCAPIPALVANLKLEFFSTPKVPKFIVNYQPKPPIREENGPNKANAKVGIVEGELNSKRIIHYAKFLVTPDNKEAEKMLEDFDFTHSGYTSIEASGGNIVLAMPKKTTGSLITSTRSFLYGKASVRMKTARSRGVVTAFDLTSAIGDEIDFEWLGGDLTMTQSNYYSQGHLDYTKMQRFPVGADTSATYHSYEIDWDPDRIIWYIDGKLARTVLKKDTWDPISKEYRYPQTPMRLEIAVWPGGSETNGPGTINWAGGPIDWENSPDIIEKGQFTAHVEQITVTPYQNKFTEQVQFCLKAKKKAPTISQKDLSKVVASYKRQDRVIHYREESLQWDCFVTPKINDWLSSWKQSKWLQQ</sequence>
<feature type="domain" description="GH16" evidence="5">
    <location>
        <begin position="67"/>
        <end position="339"/>
    </location>
</feature>
<dbReference type="Gene3D" id="2.60.120.200">
    <property type="match status" value="1"/>
</dbReference>
<proteinExistence type="predicted"/>
<evidence type="ECO:0000256" key="1">
    <source>
        <dbReference type="ARBA" id="ARBA00022729"/>
    </source>
</evidence>
<evidence type="ECO:0000313" key="6">
    <source>
        <dbReference type="RefSeq" id="XP_033767969.1"/>
    </source>
</evidence>
<protein>
    <submittedName>
        <fullName evidence="6">Glycosylase</fullName>
    </submittedName>
</protein>
<dbReference type="AlphaFoldDB" id="A0A8B8UW26"/>
<dbReference type="InterPro" id="IPR008264">
    <property type="entry name" value="Beta_glucanase"/>
</dbReference>
<dbReference type="GeneID" id="54632338"/>
<gene>
    <name evidence="6" type="primary">CRR1</name>
    <name evidence="6" type="ORF">SPAR_L02450</name>
</gene>
<dbReference type="GO" id="GO:0005975">
    <property type="term" value="P:carbohydrate metabolic process"/>
    <property type="evidence" value="ECO:0007669"/>
    <property type="project" value="InterPro"/>
</dbReference>